<dbReference type="GO" id="GO:0006020">
    <property type="term" value="P:inositol metabolic process"/>
    <property type="evidence" value="ECO:0007669"/>
    <property type="project" value="TreeGrafter"/>
</dbReference>
<dbReference type="PANTHER" id="PTHR20854">
    <property type="entry name" value="INOSITOL MONOPHOSPHATASE"/>
    <property type="match status" value="1"/>
</dbReference>
<dbReference type="RefSeq" id="WP_086632214.1">
    <property type="nucleotide sequence ID" value="NZ_JOPB01000006.1"/>
</dbReference>
<keyword evidence="5" id="KW-0460">Magnesium</keyword>
<dbReference type="NCBIfam" id="TIGR02067">
    <property type="entry name" value="his_9_HisN"/>
    <property type="match status" value="1"/>
</dbReference>
<dbReference type="Gene3D" id="3.30.540.10">
    <property type="entry name" value="Fructose-1,6-Bisphosphatase, subunit A, domain 1"/>
    <property type="match status" value="1"/>
</dbReference>
<evidence type="ECO:0000313" key="6">
    <source>
        <dbReference type="EMBL" id="OUI78471.1"/>
    </source>
</evidence>
<dbReference type="InterPro" id="IPR000760">
    <property type="entry name" value="Inositol_monophosphatase-like"/>
</dbReference>
<sequence>MQHTLPPPSFLHELAEIAERNTLQTYLHHEKMSIDTKIHEGLRFDPVTNADRETELLIRNKIQECYPDHAIMGEEWGKVAGNSPFEWIIDPIDGTRPFICGLPIWGCLIGLYYNGTAVMGMMSQPYTGDRFWSDGQASWFSGRFGERRMETRKNVTLDQAILHTTSPEYVETYPNNRFDILKDNVLMTRYGGECYAMAMLAAGNIDICIEYTLETYDIAALIPIIEHAGGVVTTIDGKRPEQGGSAVATANPELHQQVLKLLNTER</sequence>
<name>A0A251ZUY2_9PROT</name>
<dbReference type="GO" id="GO:0000105">
    <property type="term" value="P:L-histidine biosynthetic process"/>
    <property type="evidence" value="ECO:0007669"/>
    <property type="project" value="UniProtKB-UniRule"/>
</dbReference>
<dbReference type="EC" id="3.1.3.15" evidence="4"/>
<evidence type="ECO:0000256" key="3">
    <source>
        <dbReference type="ARBA" id="ARBA00022801"/>
    </source>
</evidence>
<dbReference type="AlphaFoldDB" id="A0A251ZUY2"/>
<dbReference type="SUPFAM" id="SSF56655">
    <property type="entry name" value="Carbohydrate phosphatase"/>
    <property type="match status" value="1"/>
</dbReference>
<proteinExistence type="inferred from homology"/>
<evidence type="ECO:0000256" key="2">
    <source>
        <dbReference type="ARBA" id="ARBA00009759"/>
    </source>
</evidence>
<comment type="similarity">
    <text evidence="2">Belongs to the inositol monophosphatase superfamily.</text>
</comment>
<dbReference type="GO" id="GO:0046872">
    <property type="term" value="F:metal ion binding"/>
    <property type="evidence" value="ECO:0007669"/>
    <property type="project" value="UniProtKB-KW"/>
</dbReference>
<keyword evidence="7" id="KW-1185">Reference proteome</keyword>
<gene>
    <name evidence="6" type="ORF">HK18_08090</name>
</gene>
<dbReference type="Pfam" id="PF00459">
    <property type="entry name" value="Inositol_P"/>
    <property type="match status" value="1"/>
</dbReference>
<reference evidence="7" key="1">
    <citation type="submission" date="2014-06" db="EMBL/GenBank/DDBJ databases">
        <authorList>
            <person name="Winans N.J."/>
            <person name="Newell P.D."/>
            <person name="Douglas A.E."/>
        </authorList>
    </citation>
    <scope>NUCLEOTIDE SEQUENCE [LARGE SCALE GENOMIC DNA]</scope>
    <source>
        <strain evidence="7">DmL_052</strain>
    </source>
</reference>
<dbReference type="InterPro" id="IPR011809">
    <property type="entry name" value="His_9_proposed"/>
</dbReference>
<feature type="binding site" evidence="5">
    <location>
        <position position="217"/>
    </location>
    <ligand>
        <name>Mg(2+)</name>
        <dbReference type="ChEBI" id="CHEBI:18420"/>
        <label>1</label>
        <note>catalytic</note>
    </ligand>
</feature>
<feature type="binding site" evidence="5">
    <location>
        <position position="90"/>
    </location>
    <ligand>
        <name>Mg(2+)</name>
        <dbReference type="ChEBI" id="CHEBI:18420"/>
        <label>2</label>
    </ligand>
</feature>
<feature type="binding site" evidence="5">
    <location>
        <position position="74"/>
    </location>
    <ligand>
        <name>Mg(2+)</name>
        <dbReference type="ChEBI" id="CHEBI:18420"/>
        <label>1</label>
        <note>catalytic</note>
    </ligand>
</feature>
<protein>
    <recommendedName>
        <fullName evidence="4">Histidinol-phosphatase</fullName>
        <ecNumber evidence="4">3.1.3.15</ecNumber>
    </recommendedName>
</protein>
<dbReference type="GO" id="GO:0007165">
    <property type="term" value="P:signal transduction"/>
    <property type="evidence" value="ECO:0007669"/>
    <property type="project" value="TreeGrafter"/>
</dbReference>
<dbReference type="PANTHER" id="PTHR20854:SF4">
    <property type="entry name" value="INOSITOL-1-MONOPHOSPHATASE-RELATED"/>
    <property type="match status" value="1"/>
</dbReference>
<accession>A0A251ZUY2</accession>
<dbReference type="Gene3D" id="3.40.190.80">
    <property type="match status" value="1"/>
</dbReference>
<dbReference type="EMBL" id="JOPB01000006">
    <property type="protein sequence ID" value="OUI78471.1"/>
    <property type="molecule type" value="Genomic_DNA"/>
</dbReference>
<dbReference type="GO" id="GO:0008934">
    <property type="term" value="F:inositol monophosphate 1-phosphatase activity"/>
    <property type="evidence" value="ECO:0007669"/>
    <property type="project" value="TreeGrafter"/>
</dbReference>
<evidence type="ECO:0000256" key="4">
    <source>
        <dbReference type="NCBIfam" id="TIGR02067"/>
    </source>
</evidence>
<feature type="binding site" evidence="5">
    <location>
        <position position="93"/>
    </location>
    <ligand>
        <name>Mg(2+)</name>
        <dbReference type="ChEBI" id="CHEBI:18420"/>
        <label>2</label>
    </ligand>
</feature>
<keyword evidence="5" id="KW-0479">Metal-binding</keyword>
<feature type="binding site" evidence="5">
    <location>
        <position position="92"/>
    </location>
    <ligand>
        <name>Mg(2+)</name>
        <dbReference type="ChEBI" id="CHEBI:18420"/>
        <label>1</label>
        <note>catalytic</note>
    </ligand>
</feature>
<dbReference type="GO" id="GO:0004401">
    <property type="term" value="F:histidinol-phosphatase activity"/>
    <property type="evidence" value="ECO:0007669"/>
    <property type="project" value="UniProtKB-UniRule"/>
</dbReference>
<dbReference type="Proteomes" id="UP000194946">
    <property type="component" value="Unassembled WGS sequence"/>
</dbReference>
<dbReference type="CDD" id="cd01641">
    <property type="entry name" value="Bacterial_IMPase_like_1"/>
    <property type="match status" value="1"/>
</dbReference>
<evidence type="ECO:0000256" key="5">
    <source>
        <dbReference type="PIRSR" id="PIRSR600760-2"/>
    </source>
</evidence>
<organism evidence="6 7">
    <name type="scientific">Commensalibacter intestini</name>
    <dbReference type="NCBI Taxonomy" id="479936"/>
    <lineage>
        <taxon>Bacteria</taxon>
        <taxon>Pseudomonadati</taxon>
        <taxon>Pseudomonadota</taxon>
        <taxon>Alphaproteobacteria</taxon>
        <taxon>Acetobacterales</taxon>
        <taxon>Acetobacteraceae</taxon>
    </lineage>
</organism>
<evidence type="ECO:0000256" key="1">
    <source>
        <dbReference type="ARBA" id="ARBA00001946"/>
    </source>
</evidence>
<comment type="caution">
    <text evidence="6">The sequence shown here is derived from an EMBL/GenBank/DDBJ whole genome shotgun (WGS) entry which is preliminary data.</text>
</comment>
<keyword evidence="3" id="KW-0378">Hydrolase</keyword>
<comment type="cofactor">
    <cofactor evidence="1 5">
        <name>Mg(2+)</name>
        <dbReference type="ChEBI" id="CHEBI:18420"/>
    </cofactor>
</comment>
<evidence type="ECO:0000313" key="7">
    <source>
        <dbReference type="Proteomes" id="UP000194946"/>
    </source>
</evidence>
<dbReference type="PRINTS" id="PR00377">
    <property type="entry name" value="IMPHPHTASES"/>
</dbReference>